<dbReference type="Proteomes" id="UP000198994">
    <property type="component" value="Unassembled WGS sequence"/>
</dbReference>
<dbReference type="AlphaFoldDB" id="A0A1G7MLP2"/>
<dbReference type="EMBL" id="FNAV01000038">
    <property type="protein sequence ID" value="SDF62798.1"/>
    <property type="molecule type" value="Genomic_DNA"/>
</dbReference>
<name>A0A1G7MLP2_9RHOB</name>
<dbReference type="RefSeq" id="WP_131822078.1">
    <property type="nucleotide sequence ID" value="NZ_FNAV01000038.1"/>
</dbReference>
<dbReference type="OrthoDB" id="7917345at2"/>
<sequence length="109" mass="12082">MREVSPVITLAGVRETLEAGGTVEVECIEAPERVSNQFQAAWKFYAVAEVEGQTHRLLLVHGRDIKTKTIRTLTGLLSFGMDLGVSPISVPRHVGERAVWKTYEDTSKD</sequence>
<protein>
    <submittedName>
        <fullName evidence="1">Uncharacterized protein</fullName>
    </submittedName>
</protein>
<gene>
    <name evidence="1" type="ORF">SAMN04488105_1383</name>
</gene>
<reference evidence="2" key="1">
    <citation type="submission" date="2016-10" db="EMBL/GenBank/DDBJ databases">
        <authorList>
            <person name="Varghese N."/>
            <person name="Submissions S."/>
        </authorList>
    </citation>
    <scope>NUCLEOTIDE SEQUENCE [LARGE SCALE GENOMIC DNA]</scope>
    <source>
        <strain evidence="2">DSM 10146</strain>
    </source>
</reference>
<evidence type="ECO:0000313" key="1">
    <source>
        <dbReference type="EMBL" id="SDF62798.1"/>
    </source>
</evidence>
<proteinExistence type="predicted"/>
<accession>A0A1G7MLP2</accession>
<evidence type="ECO:0000313" key="2">
    <source>
        <dbReference type="Proteomes" id="UP000198994"/>
    </source>
</evidence>
<organism evidence="1 2">
    <name type="scientific">Salipiger thiooxidans</name>
    <dbReference type="NCBI Taxonomy" id="282683"/>
    <lineage>
        <taxon>Bacteria</taxon>
        <taxon>Pseudomonadati</taxon>
        <taxon>Pseudomonadota</taxon>
        <taxon>Alphaproteobacteria</taxon>
        <taxon>Rhodobacterales</taxon>
        <taxon>Roseobacteraceae</taxon>
        <taxon>Salipiger</taxon>
    </lineage>
</organism>
<keyword evidence="2" id="KW-1185">Reference proteome</keyword>
<dbReference type="STRING" id="282683.SAMN04488105_1383"/>